<proteinExistence type="predicted"/>
<geneLocation type="mitochondrion" evidence="1"/>
<dbReference type="EMBL" id="LKAM01000001">
    <property type="protein sequence ID" value="KUM50212.1"/>
    <property type="molecule type" value="Genomic_DNA"/>
</dbReference>
<keyword evidence="1" id="KW-0496">Mitochondrion</keyword>
<accession>A0A117NIM5</accession>
<name>A0A117NIM5_PICGL</name>
<dbReference type="AlphaFoldDB" id="A0A117NIM5"/>
<sequence length="114" mass="12682">MHPPWSFGIDHLLQTNRGLLPIALSSSSSTAHSSANILCLLPQQQALLTSHVDSFYPEDLSIALFLIPNRSAVSCYRPISVDLQRILPNGFIHYFLSIVRLALYICHKRSLPVG</sequence>
<comment type="caution">
    <text evidence="1">The sequence shown here is derived from an EMBL/GenBank/DDBJ whole genome shotgun (WGS) entry which is preliminary data.</text>
</comment>
<reference evidence="1" key="1">
    <citation type="journal article" date="2015" name="Genome Biol. Evol.">
        <title>Organellar Genomes of White Spruce (Picea glauca): Assembly and Annotation.</title>
        <authorList>
            <person name="Jackman S.D."/>
            <person name="Warren R.L."/>
            <person name="Gibb E.A."/>
            <person name="Vandervalk B.P."/>
            <person name="Mohamadi H."/>
            <person name="Chu J."/>
            <person name="Raymond A."/>
            <person name="Pleasance S."/>
            <person name="Coope R."/>
            <person name="Wildung M.R."/>
            <person name="Ritland C.E."/>
            <person name="Bousquet J."/>
            <person name="Jones S.J."/>
            <person name="Bohlmann J."/>
            <person name="Birol I."/>
        </authorList>
    </citation>
    <scope>NUCLEOTIDE SEQUENCE [LARGE SCALE GENOMIC DNA]</scope>
    <source>
        <tissue evidence="1">Flushing bud</tissue>
    </source>
</reference>
<evidence type="ECO:0000313" key="1">
    <source>
        <dbReference type="EMBL" id="KUM50212.1"/>
    </source>
</evidence>
<gene>
    <name evidence="1" type="ORF">ABT39_MTgene55</name>
</gene>
<organism evidence="1">
    <name type="scientific">Picea glauca</name>
    <name type="common">White spruce</name>
    <name type="synonym">Pinus glauca</name>
    <dbReference type="NCBI Taxonomy" id="3330"/>
    <lineage>
        <taxon>Eukaryota</taxon>
        <taxon>Viridiplantae</taxon>
        <taxon>Streptophyta</taxon>
        <taxon>Embryophyta</taxon>
        <taxon>Tracheophyta</taxon>
        <taxon>Spermatophyta</taxon>
        <taxon>Pinopsida</taxon>
        <taxon>Pinidae</taxon>
        <taxon>Conifers I</taxon>
        <taxon>Pinales</taxon>
        <taxon>Pinaceae</taxon>
        <taxon>Picea</taxon>
    </lineage>
</organism>
<protein>
    <submittedName>
        <fullName evidence="1">Uncharacterized protein</fullName>
    </submittedName>
</protein>